<comment type="similarity">
    <text evidence="2">Belongs to the SLX9 family.</text>
</comment>
<comment type="caution">
    <text evidence="5">The sequence shown here is derived from an EMBL/GenBank/DDBJ whole genome shotgun (WGS) entry which is preliminary data.</text>
</comment>
<accession>A0A2J7QJT8</accession>
<evidence type="ECO:0000256" key="3">
    <source>
        <dbReference type="ARBA" id="ARBA00023242"/>
    </source>
</evidence>
<dbReference type="PANTHER" id="PTHR31109">
    <property type="entry name" value="PROTEIN FAM207A"/>
    <property type="match status" value="1"/>
</dbReference>
<feature type="compositionally biased region" description="Basic residues" evidence="4">
    <location>
        <begin position="1"/>
        <end position="15"/>
    </location>
</feature>
<evidence type="ECO:0000256" key="4">
    <source>
        <dbReference type="SAM" id="MobiDB-lite"/>
    </source>
</evidence>
<dbReference type="AlphaFoldDB" id="A0A2J7QJT8"/>
<feature type="compositionally biased region" description="Polar residues" evidence="4">
    <location>
        <begin position="16"/>
        <end position="30"/>
    </location>
</feature>
<feature type="region of interest" description="Disordered" evidence="4">
    <location>
        <begin position="1"/>
        <end position="37"/>
    </location>
</feature>
<dbReference type="EMBL" id="NEVH01013549">
    <property type="protein sequence ID" value="PNF28845.1"/>
    <property type="molecule type" value="Genomic_DNA"/>
</dbReference>
<sequence>MGKQRRERQKYHLSRMKSTNDAAATGTESCESNEKPLQESSILLPVPENLFAGINISIDNLKQSLKDSDSRSVISKKSLSAGNVISKKEKRKLRHEAFIKKLETAYHVRKDSKKQRRLKTSPLKTEAQPQSDKFPLLNLSDKLPPLNLNIELAQKSSSSKKKPVIKQRSIPKAKRRNNVMLQDIALFKKLLANDEYKADPITSVSSHIHTKVYEEVMNDT</sequence>
<evidence type="ECO:0000313" key="5">
    <source>
        <dbReference type="EMBL" id="PNF28845.1"/>
    </source>
</evidence>
<dbReference type="OrthoDB" id="18703at2759"/>
<dbReference type="Proteomes" id="UP000235965">
    <property type="component" value="Unassembled WGS sequence"/>
</dbReference>
<dbReference type="GO" id="GO:0000462">
    <property type="term" value="P:maturation of SSU-rRNA from tricistronic rRNA transcript (SSU-rRNA, 5.8S rRNA, LSU-rRNA)"/>
    <property type="evidence" value="ECO:0007669"/>
    <property type="project" value="InterPro"/>
</dbReference>
<proteinExistence type="inferred from homology"/>
<keyword evidence="3" id="KW-0539">Nucleus</keyword>
<dbReference type="InParanoid" id="A0A2J7QJT8"/>
<dbReference type="Pfam" id="PF15341">
    <property type="entry name" value="SLX9"/>
    <property type="match status" value="1"/>
</dbReference>
<keyword evidence="6" id="KW-1185">Reference proteome</keyword>
<evidence type="ECO:0000256" key="2">
    <source>
        <dbReference type="ARBA" id="ARBA00011022"/>
    </source>
</evidence>
<dbReference type="FunCoup" id="A0A2J7QJT8">
    <property type="interactions" value="741"/>
</dbReference>
<dbReference type="GO" id="GO:0030686">
    <property type="term" value="C:90S preribosome"/>
    <property type="evidence" value="ECO:0007669"/>
    <property type="project" value="InterPro"/>
</dbReference>
<organism evidence="5 6">
    <name type="scientific">Cryptotermes secundus</name>
    <dbReference type="NCBI Taxonomy" id="105785"/>
    <lineage>
        <taxon>Eukaryota</taxon>
        <taxon>Metazoa</taxon>
        <taxon>Ecdysozoa</taxon>
        <taxon>Arthropoda</taxon>
        <taxon>Hexapoda</taxon>
        <taxon>Insecta</taxon>
        <taxon>Pterygota</taxon>
        <taxon>Neoptera</taxon>
        <taxon>Polyneoptera</taxon>
        <taxon>Dictyoptera</taxon>
        <taxon>Blattodea</taxon>
        <taxon>Blattoidea</taxon>
        <taxon>Termitoidae</taxon>
        <taxon>Kalotermitidae</taxon>
        <taxon>Cryptotermitinae</taxon>
        <taxon>Cryptotermes</taxon>
    </lineage>
</organism>
<feature type="region of interest" description="Disordered" evidence="4">
    <location>
        <begin position="109"/>
        <end position="130"/>
    </location>
</feature>
<gene>
    <name evidence="5" type="ORF">B7P43_G04412</name>
</gene>
<reference evidence="5 6" key="1">
    <citation type="submission" date="2017-12" db="EMBL/GenBank/DDBJ databases">
        <title>Hemimetabolous genomes reveal molecular basis of termite eusociality.</title>
        <authorList>
            <person name="Harrison M.C."/>
            <person name="Jongepier E."/>
            <person name="Robertson H.M."/>
            <person name="Arning N."/>
            <person name="Bitard-Feildel T."/>
            <person name="Chao H."/>
            <person name="Childers C.P."/>
            <person name="Dinh H."/>
            <person name="Doddapaneni H."/>
            <person name="Dugan S."/>
            <person name="Gowin J."/>
            <person name="Greiner C."/>
            <person name="Han Y."/>
            <person name="Hu H."/>
            <person name="Hughes D.S.T."/>
            <person name="Huylmans A.-K."/>
            <person name="Kemena C."/>
            <person name="Kremer L.P.M."/>
            <person name="Lee S.L."/>
            <person name="Lopez-Ezquerra A."/>
            <person name="Mallet L."/>
            <person name="Monroy-Kuhn J.M."/>
            <person name="Moser A."/>
            <person name="Murali S.C."/>
            <person name="Muzny D.M."/>
            <person name="Otani S."/>
            <person name="Piulachs M.-D."/>
            <person name="Poelchau M."/>
            <person name="Qu J."/>
            <person name="Schaub F."/>
            <person name="Wada-Katsumata A."/>
            <person name="Worley K.C."/>
            <person name="Xie Q."/>
            <person name="Ylla G."/>
            <person name="Poulsen M."/>
            <person name="Gibbs R.A."/>
            <person name="Schal C."/>
            <person name="Richards S."/>
            <person name="Belles X."/>
            <person name="Korb J."/>
            <person name="Bornberg-Bauer E."/>
        </authorList>
    </citation>
    <scope>NUCLEOTIDE SEQUENCE [LARGE SCALE GENOMIC DNA]</scope>
    <source>
        <tissue evidence="5">Whole body</tissue>
    </source>
</reference>
<feature type="compositionally biased region" description="Basic residues" evidence="4">
    <location>
        <begin position="110"/>
        <end position="119"/>
    </location>
</feature>
<protein>
    <submittedName>
        <fullName evidence="5">Uncharacterized protein</fullName>
    </submittedName>
</protein>
<name>A0A2J7QJT8_9NEOP</name>
<dbReference type="InterPro" id="IPR028160">
    <property type="entry name" value="Slx9-like"/>
</dbReference>
<dbReference type="PANTHER" id="PTHR31109:SF2">
    <property type="entry name" value="RIBOSOME BIOGENESIS PROTEIN SLX9 HOMOLOG"/>
    <property type="match status" value="1"/>
</dbReference>
<evidence type="ECO:0000256" key="1">
    <source>
        <dbReference type="ARBA" id="ARBA00004604"/>
    </source>
</evidence>
<evidence type="ECO:0000313" key="6">
    <source>
        <dbReference type="Proteomes" id="UP000235965"/>
    </source>
</evidence>
<dbReference type="GO" id="GO:0030688">
    <property type="term" value="C:preribosome, small subunit precursor"/>
    <property type="evidence" value="ECO:0007669"/>
    <property type="project" value="InterPro"/>
</dbReference>
<comment type="subcellular location">
    <subcellularLocation>
        <location evidence="1">Nucleus</location>
        <location evidence="1">Nucleolus</location>
    </subcellularLocation>
</comment>
<dbReference type="GO" id="GO:0005730">
    <property type="term" value="C:nucleolus"/>
    <property type="evidence" value="ECO:0007669"/>
    <property type="project" value="UniProtKB-SubCell"/>
</dbReference>